<protein>
    <submittedName>
        <fullName evidence="2">Twin-arginine translocation signal domain-containing protein</fullName>
    </submittedName>
</protein>
<dbReference type="PROSITE" id="PS51318">
    <property type="entry name" value="TAT"/>
    <property type="match status" value="1"/>
</dbReference>
<feature type="chain" id="PRO_5040233615" evidence="1">
    <location>
        <begin position="31"/>
        <end position="118"/>
    </location>
</feature>
<keyword evidence="1" id="KW-0732">Signal</keyword>
<comment type="caution">
    <text evidence="2">The sequence shown here is derived from an EMBL/GenBank/DDBJ whole genome shotgun (WGS) entry which is preliminary data.</text>
</comment>
<evidence type="ECO:0000313" key="2">
    <source>
        <dbReference type="EMBL" id="MBM2356370.1"/>
    </source>
</evidence>
<accession>A0A9Q2RWS8</accession>
<dbReference type="RefSeq" id="WP_231035252.1">
    <property type="nucleotide sequence ID" value="NZ_JAJNGX010000015.1"/>
</dbReference>
<evidence type="ECO:0000313" key="3">
    <source>
        <dbReference type="Proteomes" id="UP000809337"/>
    </source>
</evidence>
<feature type="signal peptide" evidence="1">
    <location>
        <begin position="1"/>
        <end position="30"/>
    </location>
</feature>
<gene>
    <name evidence="2" type="ORF">JQX14_17580</name>
</gene>
<dbReference type="AlphaFoldDB" id="A0A9Q2RWS8"/>
<dbReference type="Proteomes" id="UP000809337">
    <property type="component" value="Unassembled WGS sequence"/>
</dbReference>
<dbReference type="InterPro" id="IPR019546">
    <property type="entry name" value="TAT_signal_bac_arc"/>
</dbReference>
<name>A0A9Q2RWS8_9RHOB</name>
<organism evidence="2 3">
    <name type="scientific">Pseudosulfitobacter pseudonitzschiae</name>
    <dbReference type="NCBI Taxonomy" id="1402135"/>
    <lineage>
        <taxon>Bacteria</taxon>
        <taxon>Pseudomonadati</taxon>
        <taxon>Pseudomonadota</taxon>
        <taxon>Alphaproteobacteria</taxon>
        <taxon>Rhodobacterales</taxon>
        <taxon>Roseobacteraceae</taxon>
        <taxon>Pseudosulfitobacter</taxon>
    </lineage>
</organism>
<evidence type="ECO:0000256" key="1">
    <source>
        <dbReference type="SAM" id="SignalP"/>
    </source>
</evidence>
<sequence>MADSQINTRRQFVKVTAAATLAALASAGHAAPTPDSDIASMYRDYLAARDAYNRLDPDDAETELEHLIHLSDRITMATPCSLHDYAVKILHADNDGDMNANDEQIALVAEARRIVGAH</sequence>
<dbReference type="InterPro" id="IPR006311">
    <property type="entry name" value="TAT_signal"/>
</dbReference>
<dbReference type="EMBL" id="JAFBWN010000015">
    <property type="protein sequence ID" value="MBM2356370.1"/>
    <property type="molecule type" value="Genomic_DNA"/>
</dbReference>
<reference evidence="2" key="1">
    <citation type="submission" date="2021-01" db="EMBL/GenBank/DDBJ databases">
        <title>Diatom-associated Roseobacters Show Island Model of Population Structure.</title>
        <authorList>
            <person name="Qu L."/>
            <person name="Feng X."/>
            <person name="Chen Y."/>
            <person name="Li L."/>
            <person name="Wang X."/>
            <person name="Hu Z."/>
            <person name="Wang H."/>
            <person name="Luo H."/>
        </authorList>
    </citation>
    <scope>NUCLEOTIDE SEQUENCE</scope>
    <source>
        <strain evidence="2">SM26-45</strain>
    </source>
</reference>
<proteinExistence type="predicted"/>
<dbReference type="NCBIfam" id="TIGR01409">
    <property type="entry name" value="TAT_signal_seq"/>
    <property type="match status" value="1"/>
</dbReference>